<dbReference type="NCBIfam" id="NF004837">
    <property type="entry name" value="PRK06187.1"/>
    <property type="match status" value="1"/>
</dbReference>
<protein>
    <submittedName>
        <fullName evidence="3">Long-chain fatty acid--CoA ligase</fullName>
    </submittedName>
</protein>
<name>A0ABU4VKB2_9ACTN</name>
<dbReference type="Pfam" id="PF00501">
    <property type="entry name" value="AMP-binding"/>
    <property type="match status" value="1"/>
</dbReference>
<dbReference type="InterPro" id="IPR000873">
    <property type="entry name" value="AMP-dep_synth/lig_dom"/>
</dbReference>
<feature type="domain" description="AMP-binding enzyme C-terminal" evidence="2">
    <location>
        <begin position="413"/>
        <end position="488"/>
    </location>
</feature>
<proteinExistence type="predicted"/>
<dbReference type="Proteomes" id="UP001277761">
    <property type="component" value="Unassembled WGS sequence"/>
</dbReference>
<evidence type="ECO:0000259" key="2">
    <source>
        <dbReference type="Pfam" id="PF13193"/>
    </source>
</evidence>
<dbReference type="SUPFAM" id="SSF56801">
    <property type="entry name" value="Acetyl-CoA synthetase-like"/>
    <property type="match status" value="1"/>
</dbReference>
<sequence>MGLNLAALLSQTAAARPHATALRRSDAPGEALSYGRLDEQVAGFAGALRDRGVAAGDRVALMAPNVPGFVIAYWAILRIGAVVVPMNPLLKAREIAYYLEDSGARAFLHLDALSTEAQAGAAAAGVATVIGFDGGSSPLPQGERPVASWTPRGADDAAVLLYTSGTTGSPKGAVLTHSNMTWNAHVGAIDLLEATPEDVVIGTLPLFHSFGQSVAMNATLATGGTLVLVPRFDPEEVVRAIVGRRATIFLGVPTMYGALLQVLGDRDVSSLRRCLAGGAALPVELLTAARERLGCPVLEGYGLSETSPVASFNRADDWRAGSIGKPIRGVELRVVDGDARPVPVGEVGEIQIRGHCVMAEYLGRPEATAAVLDADGWLSTGDLARTDEDGFVYVVDRSKDLILRGGMNVYPREIEEVLYHHPAVAEAAVLGVPHEQLGEEVAAVVALRPGAAASEDELREFVRERIAAYKYPRVVRVVAALPKGPTGKILKREIDRASLAATAPSR</sequence>
<dbReference type="Pfam" id="PF13193">
    <property type="entry name" value="AMP-binding_C"/>
    <property type="match status" value="1"/>
</dbReference>
<dbReference type="InterPro" id="IPR020845">
    <property type="entry name" value="AMP-binding_CS"/>
</dbReference>
<dbReference type="PANTHER" id="PTHR43767">
    <property type="entry name" value="LONG-CHAIN-FATTY-ACID--COA LIGASE"/>
    <property type="match status" value="1"/>
</dbReference>
<dbReference type="InterPro" id="IPR045851">
    <property type="entry name" value="AMP-bd_C_sf"/>
</dbReference>
<dbReference type="InterPro" id="IPR025110">
    <property type="entry name" value="AMP-bd_C"/>
</dbReference>
<dbReference type="InterPro" id="IPR050237">
    <property type="entry name" value="ATP-dep_AMP-bd_enzyme"/>
</dbReference>
<evidence type="ECO:0000313" key="4">
    <source>
        <dbReference type="Proteomes" id="UP001277761"/>
    </source>
</evidence>
<dbReference type="PANTHER" id="PTHR43767:SF12">
    <property type="entry name" value="AMP-DEPENDENT SYNTHETASE AND LIGASE"/>
    <property type="match status" value="1"/>
</dbReference>
<dbReference type="Gene3D" id="3.30.300.30">
    <property type="match status" value="1"/>
</dbReference>
<evidence type="ECO:0000259" key="1">
    <source>
        <dbReference type="Pfam" id="PF00501"/>
    </source>
</evidence>
<dbReference type="EMBL" id="JAXAVX010000003">
    <property type="protein sequence ID" value="MDX8151787.1"/>
    <property type="molecule type" value="Genomic_DNA"/>
</dbReference>
<feature type="domain" description="AMP-dependent synthetase/ligase" evidence="1">
    <location>
        <begin position="11"/>
        <end position="362"/>
    </location>
</feature>
<dbReference type="PROSITE" id="PS00455">
    <property type="entry name" value="AMP_BINDING"/>
    <property type="match status" value="1"/>
</dbReference>
<dbReference type="InterPro" id="IPR042099">
    <property type="entry name" value="ANL_N_sf"/>
</dbReference>
<keyword evidence="3" id="KW-0436">Ligase</keyword>
<comment type="caution">
    <text evidence="3">The sequence shown here is derived from an EMBL/GenBank/DDBJ whole genome shotgun (WGS) entry which is preliminary data.</text>
</comment>
<accession>A0ABU4VKB2</accession>
<evidence type="ECO:0000313" key="3">
    <source>
        <dbReference type="EMBL" id="MDX8151787.1"/>
    </source>
</evidence>
<dbReference type="CDD" id="cd05936">
    <property type="entry name" value="FC-FACS_FadD_like"/>
    <property type="match status" value="1"/>
</dbReference>
<dbReference type="RefSeq" id="WP_319953939.1">
    <property type="nucleotide sequence ID" value="NZ_JAXAVX010000003.1"/>
</dbReference>
<gene>
    <name evidence="3" type="ORF">SK069_09295</name>
</gene>
<reference evidence="3 4" key="1">
    <citation type="submission" date="2023-11" db="EMBL/GenBank/DDBJ databases">
        <authorList>
            <person name="Xu M."/>
            <person name="Jiang T."/>
        </authorList>
    </citation>
    <scope>NUCLEOTIDE SEQUENCE [LARGE SCALE GENOMIC DNA]</scope>
    <source>
        <strain evidence="3 4">SD</strain>
    </source>
</reference>
<dbReference type="GO" id="GO:0016874">
    <property type="term" value="F:ligase activity"/>
    <property type="evidence" value="ECO:0007669"/>
    <property type="project" value="UniProtKB-KW"/>
</dbReference>
<keyword evidence="4" id="KW-1185">Reference proteome</keyword>
<dbReference type="Gene3D" id="3.40.50.12780">
    <property type="entry name" value="N-terminal domain of ligase-like"/>
    <property type="match status" value="1"/>
</dbReference>
<organism evidence="3 4">
    <name type="scientific">Patulibacter brassicae</name>
    <dbReference type="NCBI Taxonomy" id="1705717"/>
    <lineage>
        <taxon>Bacteria</taxon>
        <taxon>Bacillati</taxon>
        <taxon>Actinomycetota</taxon>
        <taxon>Thermoleophilia</taxon>
        <taxon>Solirubrobacterales</taxon>
        <taxon>Patulibacteraceae</taxon>
        <taxon>Patulibacter</taxon>
    </lineage>
</organism>